<keyword evidence="14" id="KW-0325">Glycoprotein</keyword>
<dbReference type="Gene3D" id="2.60.40.1460">
    <property type="entry name" value="Integrin domains. Chain A, domain 2"/>
    <property type="match status" value="1"/>
</dbReference>
<evidence type="ECO:0000256" key="4">
    <source>
        <dbReference type="ARBA" id="ARBA00022723"/>
    </source>
</evidence>
<dbReference type="PANTHER" id="PTHR23220:SF23">
    <property type="entry name" value="INTEGRIN ALPHA-2"/>
    <property type="match status" value="1"/>
</dbReference>
<dbReference type="InterPro" id="IPR028994">
    <property type="entry name" value="Integrin_alpha_N"/>
</dbReference>
<dbReference type="Ensembl" id="ENSCCRT00010022607.1">
    <property type="protein sequence ID" value="ENSCCRP00010020659.1"/>
    <property type="gene ID" value="ENSCCRG00010008813.1"/>
</dbReference>
<comment type="subcellular location">
    <subcellularLocation>
        <location evidence="1 16">Membrane</location>
        <topology evidence="1 16">Single-pass type I membrane protein</topology>
    </subcellularLocation>
</comment>
<dbReference type="SUPFAM" id="SSF69318">
    <property type="entry name" value="Integrin alpha N-terminal domain"/>
    <property type="match status" value="1"/>
</dbReference>
<sequence length="1179" mass="128627">MDKVEKVVILLLLLQSFCIAHTQGFNVGTAGAKIFSGPAVEEFGYTVQQISNDQGKWMLVGSPWSGYPQNRKGNIYKCDLNASRRAPCQKLNLADSISIEGVQSINVNMSLGLTLTPIAKPNTLMTCGPLWAQRCGSQYFYPGVCAEVSPQFTLQPAFSPAIQSCGGPMDVAIVLDGSNSIYPWPDVRNFLIKLLENLDIGPDKTRVSIIQYSEDLSFLYPFSSDKNKDKVLSAASGIEQKTGEETNTFEALDYVRQTAFLPENGGRPGATKVLVVVTDGESTDGHKGQEVIERCKRDGIVRFGIAILKQSADIQKFIKEIELIASTPTENYMFNVSSEQALINIAGTLGDRIFNIEGTSQGQEFQLEMSQVGFSAHQTNKKDVIMLGAVGAYGWSGTVVHHTAGKPHIFLKNAFEKTLDDRNHSSLLGYSVTSVSDGSSEFFVAGAPRAVHRGQVIVYSVNSQNQPVIIDSQKGDQIGSYFGSVLCPVDVNADGVTDLLLVGAPMYMSEEKSETGRVYLFTITEGILSHQGVLEGPSASENARFGTAITAVPDLNLDNFSDVVVGAPLEGNGQGAIYIYYGDRKTIRKQSSQKILGSKLGSVLRFFGRSLDSRVDMNGDSIPDISVGAAGKAVQLWSRGVAAVTTTVSFNPEKISILSKPCMFGGRMVSCVLAKVCFRSKFRPTVSLGEVDIKYNLTLDADLQSSRATSRAQFDNSERLIQKSVSVSDKESCVDHNVYVQETPDFVSPVALRVDISPQNQDKGPALDAFQPKAWEFFIPFVKDCGSDDKCSCDLKLTVKAVNVSSSSSLLISPDRRRLSFIVTVTNMKENAYNTRVSANFSSNLFYASFTPPKDKTEVKCSSKTGSLDCRVGYPTLMPGQTVTFEINFDFSLNQIEKRAVVNFEVQSDSEEEVTSDNKVSLSIPVQYDAEIILTRNLNLDFCGIGPEDHVKHSVSVFDDIGPEFDITLRVSTGTFPINQARLTVSLPTSTKAGNPLLYVTSVQTAPVVNVWCDSSHLIDPLKIREKTHTARFTKESFRGTAELDCKAAKCETMTCVLKDLEMKTNYFVNITTRIWNGTFAFADFQTVLVAGSSEIQTPQPDLIVVTHKQQQIKITVSKQGAIGDIPIGIIIGSVIGGLLLWALATVILWKVGFFKRKTLPQGNEPDPAEQEGLCENSA</sequence>
<dbReference type="Gene3D" id="2.60.40.1510">
    <property type="entry name" value="ntegrin, alpha v. Chain A, domain 3"/>
    <property type="match status" value="1"/>
</dbReference>
<evidence type="ECO:0000256" key="9">
    <source>
        <dbReference type="ARBA" id="ARBA00022989"/>
    </source>
</evidence>
<dbReference type="GO" id="GO:0009897">
    <property type="term" value="C:external side of plasma membrane"/>
    <property type="evidence" value="ECO:0007669"/>
    <property type="project" value="TreeGrafter"/>
</dbReference>
<dbReference type="GO" id="GO:0007160">
    <property type="term" value="P:cell-matrix adhesion"/>
    <property type="evidence" value="ECO:0007669"/>
    <property type="project" value="TreeGrafter"/>
</dbReference>
<evidence type="ECO:0000259" key="17">
    <source>
        <dbReference type="PROSITE" id="PS50234"/>
    </source>
</evidence>
<protein>
    <submittedName>
        <fullName evidence="18">Integrin subunit alpha 2</fullName>
    </submittedName>
</protein>
<dbReference type="Gene3D" id="2.130.10.130">
    <property type="entry name" value="Integrin alpha, N-terminal"/>
    <property type="match status" value="2"/>
</dbReference>
<evidence type="ECO:0000313" key="18">
    <source>
        <dbReference type="Ensembl" id="ENSCCRP00010020659.1"/>
    </source>
</evidence>
<dbReference type="PRINTS" id="PR01185">
    <property type="entry name" value="INTEGRINA"/>
</dbReference>
<keyword evidence="11 16" id="KW-0472">Membrane</keyword>
<dbReference type="PROSITE" id="PS00242">
    <property type="entry name" value="INTEGRIN_ALPHA"/>
    <property type="match status" value="1"/>
</dbReference>
<evidence type="ECO:0000256" key="10">
    <source>
        <dbReference type="ARBA" id="ARBA00023037"/>
    </source>
</evidence>
<feature type="repeat" description="FG-GAP" evidence="15">
    <location>
        <begin position="414"/>
        <end position="467"/>
    </location>
</feature>
<dbReference type="Gene3D" id="3.40.50.410">
    <property type="entry name" value="von Willebrand factor, type A domain"/>
    <property type="match status" value="1"/>
</dbReference>
<dbReference type="Gene3D" id="2.60.40.1530">
    <property type="entry name" value="ntegrin, alpha v. Chain A, domain 4"/>
    <property type="match status" value="1"/>
</dbReference>
<evidence type="ECO:0000256" key="3">
    <source>
        <dbReference type="ARBA" id="ARBA00022692"/>
    </source>
</evidence>
<feature type="repeat" description="FG-GAP" evidence="15">
    <location>
        <begin position="531"/>
        <end position="589"/>
    </location>
</feature>
<dbReference type="InterPro" id="IPR000413">
    <property type="entry name" value="Integrin_alpha"/>
</dbReference>
<dbReference type="FunFam" id="3.40.50.410:FF:000012">
    <property type="entry name" value="Integrin, alpha 10"/>
    <property type="match status" value="1"/>
</dbReference>
<dbReference type="InterPro" id="IPR018184">
    <property type="entry name" value="Integrin_alpha_C_CS"/>
</dbReference>
<reference evidence="18" key="1">
    <citation type="submission" date="2025-05" db="UniProtKB">
        <authorList>
            <consortium name="Ensembl"/>
        </authorList>
    </citation>
    <scope>IDENTIFICATION</scope>
</reference>
<proteinExistence type="inferred from homology"/>
<dbReference type="InterPro" id="IPR013649">
    <property type="entry name" value="Integrin_alpha_Ig-like_1"/>
</dbReference>
<dbReference type="InterPro" id="IPR032695">
    <property type="entry name" value="Integrin_dom_sf"/>
</dbReference>
<feature type="repeat" description="FG-GAP" evidence="15">
    <location>
        <begin position="468"/>
        <end position="530"/>
    </location>
</feature>
<feature type="repeat" description="FG-GAP" evidence="15">
    <location>
        <begin position="29"/>
        <end position="87"/>
    </location>
</feature>
<dbReference type="SMART" id="SM00191">
    <property type="entry name" value="Int_alpha"/>
    <property type="match status" value="5"/>
</dbReference>
<dbReference type="PROSITE" id="PS51470">
    <property type="entry name" value="FG_GAP"/>
    <property type="match status" value="5"/>
</dbReference>
<feature type="transmembrane region" description="Helical" evidence="16">
    <location>
        <begin position="1126"/>
        <end position="1150"/>
    </location>
</feature>
<dbReference type="Ensembl" id="ENSCCRT00010022631.1">
    <property type="protein sequence ID" value="ENSCCRP00010020677.1"/>
    <property type="gene ID" value="ENSCCRG00010008813.1"/>
</dbReference>
<dbReference type="Proteomes" id="UP000694427">
    <property type="component" value="Unplaced"/>
</dbReference>
<feature type="repeat" description="FG-GAP" evidence="15">
    <location>
        <begin position="593"/>
        <end position="653"/>
    </location>
</feature>
<dbReference type="Pfam" id="PF00092">
    <property type="entry name" value="VWA"/>
    <property type="match status" value="1"/>
</dbReference>
<dbReference type="Gene3D" id="1.20.5.930">
    <property type="entry name" value="Bicelle-embedded integrin alpha(iib) transmembrane segment"/>
    <property type="match status" value="1"/>
</dbReference>
<evidence type="ECO:0000256" key="7">
    <source>
        <dbReference type="ARBA" id="ARBA00022837"/>
    </source>
</evidence>
<dbReference type="Pfam" id="PF20806">
    <property type="entry name" value="Integrin_A_Ig_3"/>
    <property type="match status" value="1"/>
</dbReference>
<dbReference type="GO" id="GO:0008305">
    <property type="term" value="C:integrin complex"/>
    <property type="evidence" value="ECO:0007669"/>
    <property type="project" value="InterPro"/>
</dbReference>
<comment type="similarity">
    <text evidence="2 16">Belongs to the integrin alpha chain family.</text>
</comment>
<dbReference type="InterPro" id="IPR013517">
    <property type="entry name" value="FG-GAP"/>
</dbReference>
<dbReference type="GO" id="GO:0046872">
    <property type="term" value="F:metal ion binding"/>
    <property type="evidence" value="ECO:0007669"/>
    <property type="project" value="UniProtKB-KW"/>
</dbReference>
<dbReference type="SUPFAM" id="SSF69179">
    <property type="entry name" value="Integrin domains"/>
    <property type="match status" value="3"/>
</dbReference>
<evidence type="ECO:0000256" key="2">
    <source>
        <dbReference type="ARBA" id="ARBA00008054"/>
    </source>
</evidence>
<dbReference type="InterPro" id="IPR048286">
    <property type="entry name" value="Integrin_alpha_Ig-like_3"/>
</dbReference>
<dbReference type="InterPro" id="IPR002035">
    <property type="entry name" value="VWF_A"/>
</dbReference>
<accession>A0A8C1IPD7</accession>
<evidence type="ECO:0000256" key="13">
    <source>
        <dbReference type="ARBA" id="ARBA00023170"/>
    </source>
</evidence>
<evidence type="ECO:0000256" key="12">
    <source>
        <dbReference type="ARBA" id="ARBA00023157"/>
    </source>
</evidence>
<evidence type="ECO:0000256" key="14">
    <source>
        <dbReference type="ARBA" id="ARBA00023180"/>
    </source>
</evidence>
<keyword evidence="7" id="KW-0106">Calcium</keyword>
<evidence type="ECO:0000256" key="1">
    <source>
        <dbReference type="ARBA" id="ARBA00004479"/>
    </source>
</evidence>
<dbReference type="GO" id="GO:0005178">
    <property type="term" value="F:integrin binding"/>
    <property type="evidence" value="ECO:0007669"/>
    <property type="project" value="TreeGrafter"/>
</dbReference>
<keyword evidence="10 16" id="KW-0401">Integrin</keyword>
<dbReference type="PRINTS" id="PR00453">
    <property type="entry name" value="VWFADOMAIN"/>
</dbReference>
<dbReference type="Pfam" id="PF20805">
    <property type="entry name" value="Integrin_A_Ig_2"/>
    <property type="match status" value="1"/>
</dbReference>
<dbReference type="GO" id="GO:0098609">
    <property type="term" value="P:cell-cell adhesion"/>
    <property type="evidence" value="ECO:0007669"/>
    <property type="project" value="TreeGrafter"/>
</dbReference>
<evidence type="ECO:0000256" key="5">
    <source>
        <dbReference type="ARBA" id="ARBA00022729"/>
    </source>
</evidence>
<keyword evidence="9 16" id="KW-1133">Transmembrane helix</keyword>
<dbReference type="Pfam" id="PF08441">
    <property type="entry name" value="Integrin_A_Ig_1"/>
    <property type="match status" value="1"/>
</dbReference>
<dbReference type="InterPro" id="IPR013519">
    <property type="entry name" value="Int_alpha_beta-p"/>
</dbReference>
<dbReference type="InterPro" id="IPR048285">
    <property type="entry name" value="Integrin_alpha_Ig-like_2"/>
</dbReference>
<keyword evidence="12" id="KW-1015">Disulfide bond</keyword>
<dbReference type="AlphaFoldDB" id="A0A8C1IPD7"/>
<feature type="domain" description="VWFA" evidence="17">
    <location>
        <begin position="170"/>
        <end position="353"/>
    </location>
</feature>
<dbReference type="SUPFAM" id="SSF53300">
    <property type="entry name" value="vWA-like"/>
    <property type="match status" value="1"/>
</dbReference>
<keyword evidence="13 16" id="KW-0675">Receptor</keyword>
<dbReference type="InterPro" id="IPR036465">
    <property type="entry name" value="vWFA_dom_sf"/>
</dbReference>
<dbReference type="PANTHER" id="PTHR23220">
    <property type="entry name" value="INTEGRIN ALPHA"/>
    <property type="match status" value="1"/>
</dbReference>
<keyword evidence="19" id="KW-1185">Reference proteome</keyword>
<evidence type="ECO:0000256" key="15">
    <source>
        <dbReference type="PROSITE-ProRule" id="PRU00803"/>
    </source>
</evidence>
<dbReference type="Pfam" id="PF01839">
    <property type="entry name" value="FG-GAP"/>
    <property type="match status" value="2"/>
</dbReference>
<dbReference type="PROSITE" id="PS50234">
    <property type="entry name" value="VWFA"/>
    <property type="match status" value="1"/>
</dbReference>
<organism evidence="18 19">
    <name type="scientific">Cyprinus carpio</name>
    <name type="common">Common carp</name>
    <dbReference type="NCBI Taxonomy" id="7962"/>
    <lineage>
        <taxon>Eukaryota</taxon>
        <taxon>Metazoa</taxon>
        <taxon>Chordata</taxon>
        <taxon>Craniata</taxon>
        <taxon>Vertebrata</taxon>
        <taxon>Euteleostomi</taxon>
        <taxon>Actinopterygii</taxon>
        <taxon>Neopterygii</taxon>
        <taxon>Teleostei</taxon>
        <taxon>Ostariophysi</taxon>
        <taxon>Cypriniformes</taxon>
        <taxon>Cyprinidae</taxon>
        <taxon>Cyprininae</taxon>
        <taxon>Cyprinus</taxon>
    </lineage>
</organism>
<keyword evidence="4" id="KW-0479">Metal-binding</keyword>
<dbReference type="GO" id="GO:0033627">
    <property type="term" value="P:cell adhesion mediated by integrin"/>
    <property type="evidence" value="ECO:0007669"/>
    <property type="project" value="TreeGrafter"/>
</dbReference>
<dbReference type="GO" id="GO:0007229">
    <property type="term" value="P:integrin-mediated signaling pathway"/>
    <property type="evidence" value="ECO:0007669"/>
    <property type="project" value="UniProtKB-KW"/>
</dbReference>
<feature type="signal peptide" evidence="16">
    <location>
        <begin position="1"/>
        <end position="24"/>
    </location>
</feature>
<evidence type="ECO:0000256" key="16">
    <source>
        <dbReference type="RuleBase" id="RU003762"/>
    </source>
</evidence>
<evidence type="ECO:0000256" key="6">
    <source>
        <dbReference type="ARBA" id="ARBA00022737"/>
    </source>
</evidence>
<evidence type="ECO:0000313" key="19">
    <source>
        <dbReference type="Proteomes" id="UP000694427"/>
    </source>
</evidence>
<keyword evidence="5 16" id="KW-0732">Signal</keyword>
<evidence type="ECO:0000256" key="8">
    <source>
        <dbReference type="ARBA" id="ARBA00022889"/>
    </source>
</evidence>
<feature type="chain" id="PRO_5044520487" evidence="16">
    <location>
        <begin position="25"/>
        <end position="1179"/>
    </location>
</feature>
<name>A0A8C1IPD7_CYPCA</name>
<keyword evidence="8 16" id="KW-0130">Cell adhesion</keyword>
<evidence type="ECO:0000256" key="11">
    <source>
        <dbReference type="ARBA" id="ARBA00023136"/>
    </source>
</evidence>
<dbReference type="SMART" id="SM00327">
    <property type="entry name" value="VWA"/>
    <property type="match status" value="1"/>
</dbReference>
<keyword evidence="3 16" id="KW-0812">Transmembrane</keyword>
<keyword evidence="6" id="KW-0677">Repeat</keyword>